<keyword evidence="2" id="KW-1185">Reference proteome</keyword>
<sequence>MPFKRLVGLSITMPLISKWSTTHCHNLYVRLVRANPGLKSLSWDGSIANFVPILDPEAFAGLDQLESLTLHWWDGSGGRMALALRAVARTLTSLKIAHFVGVKEGDLDVMMIQDGSNKDGRGANSDDREELSRTLCFPALKHLSCELSGVMRLESLVGRCPRLESLELTIIYQTDFDRVAQGIRSSCPNLRSLHIGDDMHPERILPILQSCPLTPGLQELRLCLKTVDKDILTTILSHASTLKSLDLSIARCNPLGMEYIRRVLKAGQQLENFSLKVVRGKESDYMAGLTRERWECLQLKTLCLELPFAKASPNPIPREKRSQAMERTLQKRSRDVLALKSISNTKAAMGWLSNKTVLSQRDYTSSGSALQLWMIFRTVEKFKLKSLRSVTWDN</sequence>
<gene>
    <name evidence="1" type="ORF">BG015_007958</name>
</gene>
<dbReference type="PANTHER" id="PTHR38926">
    <property type="entry name" value="F-BOX DOMAIN CONTAINING PROTEIN, EXPRESSED"/>
    <property type="match status" value="1"/>
</dbReference>
<organism evidence="1 2">
    <name type="scientific">Linnemannia schmuckeri</name>
    <dbReference type="NCBI Taxonomy" id="64567"/>
    <lineage>
        <taxon>Eukaryota</taxon>
        <taxon>Fungi</taxon>
        <taxon>Fungi incertae sedis</taxon>
        <taxon>Mucoromycota</taxon>
        <taxon>Mortierellomycotina</taxon>
        <taxon>Mortierellomycetes</taxon>
        <taxon>Mortierellales</taxon>
        <taxon>Mortierellaceae</taxon>
        <taxon>Linnemannia</taxon>
    </lineage>
</organism>
<name>A0A9P5VF43_9FUNG</name>
<dbReference type="SUPFAM" id="SSF52047">
    <property type="entry name" value="RNI-like"/>
    <property type="match status" value="1"/>
</dbReference>
<dbReference type="Gene3D" id="3.80.10.10">
    <property type="entry name" value="Ribonuclease Inhibitor"/>
    <property type="match status" value="1"/>
</dbReference>
<evidence type="ECO:0000313" key="2">
    <source>
        <dbReference type="Proteomes" id="UP000748756"/>
    </source>
</evidence>
<dbReference type="PANTHER" id="PTHR38926:SF5">
    <property type="entry name" value="F-BOX AND LEUCINE-RICH REPEAT PROTEIN 6"/>
    <property type="match status" value="1"/>
</dbReference>
<dbReference type="OrthoDB" id="10631658at2759"/>
<proteinExistence type="predicted"/>
<dbReference type="Proteomes" id="UP000748756">
    <property type="component" value="Unassembled WGS sequence"/>
</dbReference>
<dbReference type="EMBL" id="JAAAUQ010000044">
    <property type="protein sequence ID" value="KAF9155927.1"/>
    <property type="molecule type" value="Genomic_DNA"/>
</dbReference>
<reference evidence="1" key="1">
    <citation type="journal article" date="2020" name="Fungal Divers.">
        <title>Resolving the Mortierellaceae phylogeny through synthesis of multi-gene phylogenetics and phylogenomics.</title>
        <authorList>
            <person name="Vandepol N."/>
            <person name="Liber J."/>
            <person name="Desiro A."/>
            <person name="Na H."/>
            <person name="Kennedy M."/>
            <person name="Barry K."/>
            <person name="Grigoriev I.V."/>
            <person name="Miller A.N."/>
            <person name="O'Donnell K."/>
            <person name="Stajich J.E."/>
            <person name="Bonito G."/>
        </authorList>
    </citation>
    <scope>NUCLEOTIDE SEQUENCE</scope>
    <source>
        <strain evidence="1">NRRL 6426</strain>
    </source>
</reference>
<protein>
    <recommendedName>
        <fullName evidence="3">F-box protein</fullName>
    </recommendedName>
</protein>
<accession>A0A9P5VF43</accession>
<evidence type="ECO:0008006" key="3">
    <source>
        <dbReference type="Google" id="ProtNLM"/>
    </source>
</evidence>
<comment type="caution">
    <text evidence="1">The sequence shown here is derived from an EMBL/GenBank/DDBJ whole genome shotgun (WGS) entry which is preliminary data.</text>
</comment>
<evidence type="ECO:0000313" key="1">
    <source>
        <dbReference type="EMBL" id="KAF9155927.1"/>
    </source>
</evidence>
<dbReference type="InterPro" id="IPR032675">
    <property type="entry name" value="LRR_dom_sf"/>
</dbReference>
<dbReference type="AlphaFoldDB" id="A0A9P5VF43"/>